<dbReference type="OMA" id="SHINDFS"/>
<proteinExistence type="predicted"/>
<feature type="non-terminal residue" evidence="3">
    <location>
        <position position="1"/>
    </location>
</feature>
<dbReference type="InterPro" id="IPR001660">
    <property type="entry name" value="SAM"/>
</dbReference>
<dbReference type="InterPro" id="IPR013761">
    <property type="entry name" value="SAM/pointed_sf"/>
</dbReference>
<evidence type="ECO:0008006" key="5">
    <source>
        <dbReference type="Google" id="ProtNLM"/>
    </source>
</evidence>
<reference evidence="3 4" key="1">
    <citation type="journal article" date="2011" name="Science">
        <title>The ecoresponsive genome of Daphnia pulex.</title>
        <authorList>
            <person name="Colbourne J.K."/>
            <person name="Pfrender M.E."/>
            <person name="Gilbert D."/>
            <person name="Thomas W.K."/>
            <person name="Tucker A."/>
            <person name="Oakley T.H."/>
            <person name="Tokishita S."/>
            <person name="Aerts A."/>
            <person name="Arnold G.J."/>
            <person name="Basu M.K."/>
            <person name="Bauer D.J."/>
            <person name="Caceres C.E."/>
            <person name="Carmel L."/>
            <person name="Casola C."/>
            <person name="Choi J.H."/>
            <person name="Detter J.C."/>
            <person name="Dong Q."/>
            <person name="Dusheyko S."/>
            <person name="Eads B.D."/>
            <person name="Frohlich T."/>
            <person name="Geiler-Samerotte K.A."/>
            <person name="Gerlach D."/>
            <person name="Hatcher P."/>
            <person name="Jogdeo S."/>
            <person name="Krijgsveld J."/>
            <person name="Kriventseva E.V."/>
            <person name="Kultz D."/>
            <person name="Laforsch C."/>
            <person name="Lindquist E."/>
            <person name="Lopez J."/>
            <person name="Manak J.R."/>
            <person name="Muller J."/>
            <person name="Pangilinan J."/>
            <person name="Patwardhan R.P."/>
            <person name="Pitluck S."/>
            <person name="Pritham E.J."/>
            <person name="Rechtsteiner A."/>
            <person name="Rho M."/>
            <person name="Rogozin I.B."/>
            <person name="Sakarya O."/>
            <person name="Salamov A."/>
            <person name="Schaack S."/>
            <person name="Shapiro H."/>
            <person name="Shiga Y."/>
            <person name="Skalitzky C."/>
            <person name="Smith Z."/>
            <person name="Souvorov A."/>
            <person name="Sung W."/>
            <person name="Tang Z."/>
            <person name="Tsuchiya D."/>
            <person name="Tu H."/>
            <person name="Vos H."/>
            <person name="Wang M."/>
            <person name="Wolf Y.I."/>
            <person name="Yamagata H."/>
            <person name="Yamada T."/>
            <person name="Ye Y."/>
            <person name="Shaw J.R."/>
            <person name="Andrews J."/>
            <person name="Crease T.J."/>
            <person name="Tang H."/>
            <person name="Lucas S.M."/>
            <person name="Robertson H.M."/>
            <person name="Bork P."/>
            <person name="Koonin E.V."/>
            <person name="Zdobnov E.M."/>
            <person name="Grigoriev I.V."/>
            <person name="Lynch M."/>
            <person name="Boore J.L."/>
        </authorList>
    </citation>
    <scope>NUCLEOTIDE SEQUENCE [LARGE SCALE GENOMIC DNA]</scope>
</reference>
<dbReference type="PhylomeDB" id="E9HYW2"/>
<keyword evidence="4" id="KW-1185">Reference proteome</keyword>
<gene>
    <name evidence="3" type="ORF">DAPPUDRAFT_335981</name>
</gene>
<name>E9HYW2_DAPPU</name>
<dbReference type="Pfam" id="PF00536">
    <property type="entry name" value="SAM_1"/>
    <property type="match status" value="1"/>
</dbReference>
<evidence type="ECO:0000313" key="3">
    <source>
        <dbReference type="EMBL" id="EFX63068.1"/>
    </source>
</evidence>
<dbReference type="OrthoDB" id="74412at2759"/>
<dbReference type="InterPro" id="IPR017874">
    <property type="entry name" value="CRIC_domain"/>
</dbReference>
<dbReference type="Proteomes" id="UP000000305">
    <property type="component" value="Unassembled WGS sequence"/>
</dbReference>
<dbReference type="InParanoid" id="E9HYW2"/>
<dbReference type="PROSITE" id="PS50105">
    <property type="entry name" value="SAM_DOMAIN"/>
    <property type="match status" value="1"/>
</dbReference>
<dbReference type="Gene3D" id="1.10.150.50">
    <property type="entry name" value="Transcription Factor, Ets-1"/>
    <property type="match status" value="1"/>
</dbReference>
<dbReference type="EMBL" id="GL733233">
    <property type="protein sequence ID" value="EFX63068.1"/>
    <property type="molecule type" value="Genomic_DNA"/>
</dbReference>
<feature type="domain" description="SAM" evidence="1">
    <location>
        <begin position="11"/>
        <end position="76"/>
    </location>
</feature>
<organism evidence="3 4">
    <name type="scientific">Daphnia pulex</name>
    <name type="common">Water flea</name>
    <dbReference type="NCBI Taxonomy" id="6669"/>
    <lineage>
        <taxon>Eukaryota</taxon>
        <taxon>Metazoa</taxon>
        <taxon>Ecdysozoa</taxon>
        <taxon>Arthropoda</taxon>
        <taxon>Crustacea</taxon>
        <taxon>Branchiopoda</taxon>
        <taxon>Diplostraca</taxon>
        <taxon>Cladocera</taxon>
        <taxon>Anomopoda</taxon>
        <taxon>Daphniidae</taxon>
        <taxon>Daphnia</taxon>
    </lineage>
</organism>
<dbReference type="PROSITE" id="PS51290">
    <property type="entry name" value="CRIC"/>
    <property type="match status" value="1"/>
</dbReference>
<protein>
    <recommendedName>
        <fullName evidence="5">SAM domain-containing protein</fullName>
    </recommendedName>
</protein>
<dbReference type="InterPro" id="IPR051566">
    <property type="entry name" value="CNKSR"/>
</dbReference>
<evidence type="ECO:0000259" key="1">
    <source>
        <dbReference type="PROSITE" id="PS50105"/>
    </source>
</evidence>
<feature type="domain" description="CRIC" evidence="2">
    <location>
        <begin position="84"/>
        <end position="176"/>
    </location>
</feature>
<evidence type="ECO:0000259" key="2">
    <source>
        <dbReference type="PROSITE" id="PS51290"/>
    </source>
</evidence>
<dbReference type="SUPFAM" id="SSF47769">
    <property type="entry name" value="SAM/Pointed domain"/>
    <property type="match status" value="1"/>
</dbReference>
<sequence>MTAYYVNVAEWSPEQVADWMRGLDDTLVPYIHFMLKQEINGHRLLSTTVEDLPVFHIDKLGHQEIFMGAVDLLRDFHYNLDRENLQYLAMQLGCKARSLYNELRIIYQSFDNGKTEQVTTATLAAVADIIDQVKDLLSWLDRTPFDGHEPYLEVKGNLLKICLELATNAQRDLFAEHPVQVIREGCISLVGITDRIICEFLDPLVLQPASLDVATIKKKPEEDVVVISSHSISNSFDGIDLWLQGMLIQTSYKGVHVIGAVKFQSPAHQCGKIE</sequence>
<accession>E9HYW2</accession>
<dbReference type="SMART" id="SM00454">
    <property type="entry name" value="SAM"/>
    <property type="match status" value="1"/>
</dbReference>
<dbReference type="AlphaFoldDB" id="E9HYW2"/>
<dbReference type="eggNOG" id="KOG1738">
    <property type="taxonomic scope" value="Eukaryota"/>
</dbReference>
<dbReference type="KEGG" id="dpx:DAPPUDRAFT_335981"/>
<dbReference type="Pfam" id="PF10534">
    <property type="entry name" value="CRIC_ras_sig"/>
    <property type="match status" value="1"/>
</dbReference>
<dbReference type="PANTHER" id="PTHR12844:SF42">
    <property type="entry name" value="CONNECTOR ENHANCER OF KSR PROTEIN CNK"/>
    <property type="match status" value="1"/>
</dbReference>
<dbReference type="HOGENOM" id="CLU_971748_0_0_1"/>
<dbReference type="PANTHER" id="PTHR12844">
    <property type="entry name" value="CONNECTOR ENCHANCER OF KINASE SUPPRESSOR OF RAS"/>
    <property type="match status" value="1"/>
</dbReference>
<dbReference type="STRING" id="6669.E9HYW2"/>
<evidence type="ECO:0000313" key="4">
    <source>
        <dbReference type="Proteomes" id="UP000000305"/>
    </source>
</evidence>